<dbReference type="Gene3D" id="2.40.30.10">
    <property type="entry name" value="Translation factors"/>
    <property type="match status" value="1"/>
</dbReference>
<dbReference type="Pfam" id="PF22594">
    <property type="entry name" value="GTP-eEF1A_C"/>
    <property type="match status" value="1"/>
</dbReference>
<dbReference type="InterPro" id="IPR054696">
    <property type="entry name" value="GTP-eEF1A_C"/>
</dbReference>
<dbReference type="PANTHER" id="PTHR44830">
    <property type="entry name" value="ELONGATION FACTOR 1 ALPHA"/>
    <property type="match status" value="1"/>
</dbReference>
<reference evidence="4 5" key="1">
    <citation type="journal article" date="2014" name="Agronomy (Basel)">
        <title>A Draft Genome Sequence for Ensete ventricosum, the Drought-Tolerant Tree Against Hunger.</title>
        <authorList>
            <person name="Harrison J."/>
            <person name="Moore K.A."/>
            <person name="Paszkiewicz K."/>
            <person name="Jones T."/>
            <person name="Grant M."/>
            <person name="Ambacheew D."/>
            <person name="Muzemil S."/>
            <person name="Studholme D.J."/>
        </authorList>
    </citation>
    <scope>NUCLEOTIDE SEQUENCE [LARGE SCALE GENOMIC DNA]</scope>
</reference>
<proteinExistence type="predicted"/>
<dbReference type="SUPFAM" id="SSF50465">
    <property type="entry name" value="EF-Tu/eEF-1alpha/eIF2-gamma C-terminal domain"/>
    <property type="match status" value="1"/>
</dbReference>
<dbReference type="Proteomes" id="UP000287651">
    <property type="component" value="Unassembled WGS sequence"/>
</dbReference>
<dbReference type="AlphaFoldDB" id="A0A426YZJ8"/>
<gene>
    <name evidence="4" type="ORF">B296_00036045</name>
</gene>
<evidence type="ECO:0000313" key="5">
    <source>
        <dbReference type="Proteomes" id="UP000287651"/>
    </source>
</evidence>
<dbReference type="GO" id="GO:0005525">
    <property type="term" value="F:GTP binding"/>
    <property type="evidence" value="ECO:0007669"/>
    <property type="project" value="UniProtKB-KW"/>
</dbReference>
<dbReference type="PANTHER" id="PTHR44830:SF1">
    <property type="entry name" value="TR-TYPE G DOMAIN-CONTAINING PROTEIN"/>
    <property type="match status" value="1"/>
</dbReference>
<keyword evidence="1" id="KW-0547">Nucleotide-binding</keyword>
<protein>
    <recommendedName>
        <fullName evidence="3">GTP-eEF1A C-terminal domain-containing protein</fullName>
    </recommendedName>
</protein>
<accession>A0A426YZJ8</accession>
<name>A0A426YZJ8_ENSVE</name>
<evidence type="ECO:0000313" key="4">
    <source>
        <dbReference type="EMBL" id="RRT57166.1"/>
    </source>
</evidence>
<dbReference type="EMBL" id="AMZH03009291">
    <property type="protein sequence ID" value="RRT57166.1"/>
    <property type="molecule type" value="Genomic_DNA"/>
</dbReference>
<organism evidence="4 5">
    <name type="scientific">Ensete ventricosum</name>
    <name type="common">Abyssinian banana</name>
    <name type="synonym">Musa ensete</name>
    <dbReference type="NCBI Taxonomy" id="4639"/>
    <lineage>
        <taxon>Eukaryota</taxon>
        <taxon>Viridiplantae</taxon>
        <taxon>Streptophyta</taxon>
        <taxon>Embryophyta</taxon>
        <taxon>Tracheophyta</taxon>
        <taxon>Spermatophyta</taxon>
        <taxon>Magnoliopsida</taxon>
        <taxon>Liliopsida</taxon>
        <taxon>Zingiberales</taxon>
        <taxon>Musaceae</taxon>
        <taxon>Ensete</taxon>
    </lineage>
</organism>
<dbReference type="InterPro" id="IPR009001">
    <property type="entry name" value="Transl_elong_EF1A/Init_IF2_C"/>
</dbReference>
<comment type="caution">
    <text evidence="4">The sequence shown here is derived from an EMBL/GenBank/DDBJ whole genome shotgun (WGS) entry which is preliminary data.</text>
</comment>
<evidence type="ECO:0000256" key="1">
    <source>
        <dbReference type="ARBA" id="ARBA00022741"/>
    </source>
</evidence>
<keyword evidence="2" id="KW-0342">GTP-binding</keyword>
<evidence type="ECO:0000259" key="3">
    <source>
        <dbReference type="Pfam" id="PF22594"/>
    </source>
</evidence>
<evidence type="ECO:0000256" key="2">
    <source>
        <dbReference type="ARBA" id="ARBA00023134"/>
    </source>
</evidence>
<sequence>MIPTRPMVVETFSEYLPLGRSAVRDVRRTVAVGVIKSLEKKDPTGDKVTKASKNSSITTLSYHSSRLDFIAVLFEHEIFMTTV</sequence>
<feature type="domain" description="GTP-eEF1A C-terminal" evidence="3">
    <location>
        <begin position="2"/>
        <end position="36"/>
    </location>
</feature>